<accession>A0A833RJ11</accession>
<dbReference type="SUPFAM" id="SSF81901">
    <property type="entry name" value="HCP-like"/>
    <property type="match status" value="1"/>
</dbReference>
<comment type="caution">
    <text evidence="6">The sequence shown here is derived from an EMBL/GenBank/DDBJ whole genome shotgun (WGS) entry which is preliminary data.</text>
</comment>
<organism evidence="6 7">
    <name type="scientific">Carex littledalei</name>
    <dbReference type="NCBI Taxonomy" id="544730"/>
    <lineage>
        <taxon>Eukaryota</taxon>
        <taxon>Viridiplantae</taxon>
        <taxon>Streptophyta</taxon>
        <taxon>Embryophyta</taxon>
        <taxon>Tracheophyta</taxon>
        <taxon>Spermatophyta</taxon>
        <taxon>Magnoliopsida</taxon>
        <taxon>Liliopsida</taxon>
        <taxon>Poales</taxon>
        <taxon>Cyperaceae</taxon>
        <taxon>Cyperoideae</taxon>
        <taxon>Cariceae</taxon>
        <taxon>Carex</taxon>
        <taxon>Carex subgen. Euthyceras</taxon>
    </lineage>
</organism>
<sequence>MLLRSPLSSSLPFFSSRSTRSPAPCLCPLLHHSISRAKEEKRECLVIVSGSISQVHSYGAMDFENKRNLHWSSLYRRILPAGREGKTASSVLESWDALERRLTKWELCRVAKELRKFGHIKSALEVYEWMVAQGGRRFTINSADMAVMLDLIGKVRGSEIAEQHFSNLSESFKDKRTYCSLLNIYAQHKLKEKAEATFDFVRENGYLTDALPYNVMMTLYLDIHEHANVMKLIQEMKERNIKFDTYSYNIWISNSAGMRDLDQMESVLQVMESDNVNATWSIYTTLASKYIKFNLLDKAEVCLREAEKRITGRDRSAFLFFIPLYAKIGKREDIYRIWRWYKSSFSSPLNNGYKTMLQALLNVDDVAGAESLYEEWTKSGDSLDPRVCQVLMGWYCRNGLSDKARETLDRLVQQGGKPNQVAWVILGEGFLKENRLSEAINCLEKAISCAMIIAGDQKWWPKPKFVEDLLELCKQREQSECFDQVVAILKREGLDEIEPYRDFIRQYSLVGSD</sequence>
<dbReference type="Proteomes" id="UP000623129">
    <property type="component" value="Unassembled WGS sequence"/>
</dbReference>
<evidence type="ECO:0000313" key="7">
    <source>
        <dbReference type="Proteomes" id="UP000623129"/>
    </source>
</evidence>
<keyword evidence="7" id="KW-1185">Reference proteome</keyword>
<feature type="region of interest" description="Disordered" evidence="5">
    <location>
        <begin position="1"/>
        <end position="20"/>
    </location>
</feature>
<dbReference type="OrthoDB" id="1908178at2759"/>
<evidence type="ECO:0000313" key="6">
    <source>
        <dbReference type="EMBL" id="KAF3340432.1"/>
    </source>
</evidence>
<dbReference type="AlphaFoldDB" id="A0A833RJ11"/>
<protein>
    <submittedName>
        <fullName evidence="6">Pentatricopeptide repeat-containing protein</fullName>
    </submittedName>
</protein>
<keyword evidence="3" id="KW-0809">Transit peptide</keyword>
<dbReference type="PANTHER" id="PTHR45717:SF3">
    <property type="entry name" value="OS04G0544400 PROTEIN"/>
    <property type="match status" value="1"/>
</dbReference>
<proteinExistence type="inferred from homology"/>
<dbReference type="GO" id="GO:0005739">
    <property type="term" value="C:mitochondrion"/>
    <property type="evidence" value="ECO:0007669"/>
    <property type="project" value="TreeGrafter"/>
</dbReference>
<feature type="repeat" description="PPR" evidence="4">
    <location>
        <begin position="174"/>
        <end position="208"/>
    </location>
</feature>
<dbReference type="NCBIfam" id="TIGR00756">
    <property type="entry name" value="PPR"/>
    <property type="match status" value="1"/>
</dbReference>
<dbReference type="Gene3D" id="1.25.40.10">
    <property type="entry name" value="Tetratricopeptide repeat domain"/>
    <property type="match status" value="3"/>
</dbReference>
<evidence type="ECO:0000256" key="4">
    <source>
        <dbReference type="PROSITE-ProRule" id="PRU00708"/>
    </source>
</evidence>
<evidence type="ECO:0000256" key="5">
    <source>
        <dbReference type="SAM" id="MobiDB-lite"/>
    </source>
</evidence>
<dbReference type="Pfam" id="PF01535">
    <property type="entry name" value="PPR"/>
    <property type="match status" value="2"/>
</dbReference>
<gene>
    <name evidence="6" type="ORF">FCM35_KLT16203</name>
</gene>
<keyword evidence="2" id="KW-0677">Repeat</keyword>
<comment type="similarity">
    <text evidence="1">Belongs to the PPR family. P subfamily.</text>
</comment>
<evidence type="ECO:0000256" key="3">
    <source>
        <dbReference type="ARBA" id="ARBA00022946"/>
    </source>
</evidence>
<evidence type="ECO:0000256" key="1">
    <source>
        <dbReference type="ARBA" id="ARBA00007626"/>
    </source>
</evidence>
<dbReference type="PROSITE" id="PS51375">
    <property type="entry name" value="PPR"/>
    <property type="match status" value="2"/>
</dbReference>
<dbReference type="InterPro" id="IPR011990">
    <property type="entry name" value="TPR-like_helical_dom_sf"/>
</dbReference>
<dbReference type="GO" id="GO:0003729">
    <property type="term" value="F:mRNA binding"/>
    <property type="evidence" value="ECO:0007669"/>
    <property type="project" value="UniProtKB-ARBA"/>
</dbReference>
<dbReference type="PANTHER" id="PTHR45717">
    <property type="entry name" value="OS12G0527900 PROTEIN"/>
    <property type="match status" value="1"/>
</dbReference>
<name>A0A833RJ11_9POAL</name>
<evidence type="ECO:0000256" key="2">
    <source>
        <dbReference type="ARBA" id="ARBA00022737"/>
    </source>
</evidence>
<feature type="repeat" description="PPR" evidence="4">
    <location>
        <begin position="384"/>
        <end position="418"/>
    </location>
</feature>
<dbReference type="EMBL" id="SWLB01000003">
    <property type="protein sequence ID" value="KAF3340432.1"/>
    <property type="molecule type" value="Genomic_DNA"/>
</dbReference>
<dbReference type="Pfam" id="PF13041">
    <property type="entry name" value="PPR_2"/>
    <property type="match status" value="1"/>
</dbReference>
<reference evidence="6" key="1">
    <citation type="submission" date="2020-01" db="EMBL/GenBank/DDBJ databases">
        <title>Genome sequence of Kobresia littledalei, the first chromosome-level genome in the family Cyperaceae.</title>
        <authorList>
            <person name="Qu G."/>
        </authorList>
    </citation>
    <scope>NUCLEOTIDE SEQUENCE</scope>
    <source>
        <strain evidence="6">C.B.Clarke</strain>
        <tissue evidence="6">Leaf</tissue>
    </source>
</reference>
<dbReference type="InterPro" id="IPR002885">
    <property type="entry name" value="PPR_rpt"/>
</dbReference>